<evidence type="ECO:0000256" key="8">
    <source>
        <dbReference type="ARBA" id="ARBA00022840"/>
    </source>
</evidence>
<evidence type="ECO:0000313" key="14">
    <source>
        <dbReference type="EMBL" id="AMK53161.1"/>
    </source>
</evidence>
<dbReference type="OrthoDB" id="9774907at2"/>
<evidence type="ECO:0000256" key="2">
    <source>
        <dbReference type="ARBA" id="ARBA00012980"/>
    </source>
</evidence>
<dbReference type="Proteomes" id="UP000069771">
    <property type="component" value="Chromosome"/>
</dbReference>
<dbReference type="NCBIfam" id="TIGR00041">
    <property type="entry name" value="DTMP_kinase"/>
    <property type="match status" value="1"/>
</dbReference>
<evidence type="ECO:0000256" key="7">
    <source>
        <dbReference type="ARBA" id="ARBA00022777"/>
    </source>
</evidence>
<reference evidence="14 15" key="1">
    <citation type="journal article" date="2016" name="Gut Pathog.">
        <title>Whole genome sequencing of "Faecalibaculum rodentium" ALO17, isolated from C57BL/6J laboratory mouse feces.</title>
        <authorList>
            <person name="Lim S."/>
            <person name="Chang D.H."/>
            <person name="Ahn S."/>
            <person name="Kim B.C."/>
        </authorList>
    </citation>
    <scope>NUCLEOTIDE SEQUENCE [LARGE SCALE GENOMIC DNA]</scope>
    <source>
        <strain evidence="14 15">Alo17</strain>
    </source>
</reference>
<evidence type="ECO:0000256" key="12">
    <source>
        <dbReference type="SAM" id="MobiDB-lite"/>
    </source>
</evidence>
<keyword evidence="15" id="KW-1185">Reference proteome</keyword>
<feature type="binding site" evidence="11">
    <location>
        <begin position="10"/>
        <end position="17"/>
    </location>
    <ligand>
        <name>ATP</name>
        <dbReference type="ChEBI" id="CHEBI:30616"/>
    </ligand>
</feature>
<keyword evidence="4 11" id="KW-0808">Transferase</keyword>
<evidence type="ECO:0000256" key="4">
    <source>
        <dbReference type="ARBA" id="ARBA00022679"/>
    </source>
</evidence>
<dbReference type="STRING" id="1702221.AALO17_00270"/>
<dbReference type="GO" id="GO:0006233">
    <property type="term" value="P:dTDP biosynthetic process"/>
    <property type="evidence" value="ECO:0007669"/>
    <property type="project" value="InterPro"/>
</dbReference>
<dbReference type="InterPro" id="IPR018095">
    <property type="entry name" value="Thymidylate_kin_CS"/>
</dbReference>
<dbReference type="FunFam" id="3.40.50.300:FF:000225">
    <property type="entry name" value="Thymidylate kinase"/>
    <property type="match status" value="1"/>
</dbReference>
<dbReference type="PANTHER" id="PTHR10344:SF4">
    <property type="entry name" value="UMP-CMP KINASE 2, MITOCHONDRIAL"/>
    <property type="match status" value="1"/>
</dbReference>
<dbReference type="InterPro" id="IPR018094">
    <property type="entry name" value="Thymidylate_kinase"/>
</dbReference>
<protein>
    <recommendedName>
        <fullName evidence="3 11">Thymidylate kinase</fullName>
        <ecNumber evidence="2 11">2.7.4.9</ecNumber>
    </recommendedName>
    <alternativeName>
        <fullName evidence="11">dTMP kinase</fullName>
    </alternativeName>
</protein>
<evidence type="ECO:0000259" key="13">
    <source>
        <dbReference type="Pfam" id="PF02223"/>
    </source>
</evidence>
<dbReference type="PATRIC" id="fig|1702221.3.peg.27"/>
<dbReference type="InterPro" id="IPR039430">
    <property type="entry name" value="Thymidylate_kin-like_dom"/>
</dbReference>
<dbReference type="InterPro" id="IPR027417">
    <property type="entry name" value="P-loop_NTPase"/>
</dbReference>
<dbReference type="GO" id="GO:0006235">
    <property type="term" value="P:dTTP biosynthetic process"/>
    <property type="evidence" value="ECO:0007669"/>
    <property type="project" value="UniProtKB-UniRule"/>
</dbReference>
<dbReference type="CDD" id="cd01672">
    <property type="entry name" value="TMPK"/>
    <property type="match status" value="1"/>
</dbReference>
<dbReference type="PROSITE" id="PS01331">
    <property type="entry name" value="THYMIDYLATE_KINASE"/>
    <property type="match status" value="1"/>
</dbReference>
<sequence>MKGTFITIEGPDGAGKSTAAAHIRDSLEARGIDCLLTREPGGSVIAEQIRSILLDPGNTAMDPVTEAILYAAARRQHLAEVVRPALESGRTVICDRFVDSSLAYQGIGRNLGFDLVWQINEPAIQDTMPDVTILVDIGEEEARRRVKARGVTDRFDLEDRMFRERVHQGFLETARRFPDRIAVIDGEQSEKQVAADSLRVLEQRGLLHGPRPEGTPRTTDRQD</sequence>
<proteinExistence type="inferred from homology"/>
<evidence type="ECO:0000313" key="15">
    <source>
        <dbReference type="Proteomes" id="UP000069771"/>
    </source>
</evidence>
<organism evidence="14 15">
    <name type="scientific">Faecalibaculum rodentium</name>
    <dbReference type="NCBI Taxonomy" id="1702221"/>
    <lineage>
        <taxon>Bacteria</taxon>
        <taxon>Bacillati</taxon>
        <taxon>Bacillota</taxon>
        <taxon>Erysipelotrichia</taxon>
        <taxon>Erysipelotrichales</taxon>
        <taxon>Erysipelotrichaceae</taxon>
        <taxon>Faecalibaculum</taxon>
    </lineage>
</organism>
<keyword evidence="8 11" id="KW-0067">ATP-binding</keyword>
<dbReference type="HAMAP" id="MF_00165">
    <property type="entry name" value="Thymidylate_kinase"/>
    <property type="match status" value="1"/>
</dbReference>
<dbReference type="SUPFAM" id="SSF52540">
    <property type="entry name" value="P-loop containing nucleoside triphosphate hydrolases"/>
    <property type="match status" value="1"/>
</dbReference>
<evidence type="ECO:0000256" key="5">
    <source>
        <dbReference type="ARBA" id="ARBA00022727"/>
    </source>
</evidence>
<dbReference type="Pfam" id="PF02223">
    <property type="entry name" value="Thymidylate_kin"/>
    <property type="match status" value="1"/>
</dbReference>
<comment type="similarity">
    <text evidence="1 11">Belongs to the thymidylate kinase family.</text>
</comment>
<dbReference type="KEGG" id="fro:AALO17_00270"/>
<dbReference type="AlphaFoldDB" id="A0A140DR84"/>
<dbReference type="GO" id="GO:0004798">
    <property type="term" value="F:dTMP kinase activity"/>
    <property type="evidence" value="ECO:0007669"/>
    <property type="project" value="UniProtKB-UniRule"/>
</dbReference>
<comment type="catalytic activity">
    <reaction evidence="9 11">
        <text>dTMP + ATP = dTDP + ADP</text>
        <dbReference type="Rhea" id="RHEA:13517"/>
        <dbReference type="ChEBI" id="CHEBI:30616"/>
        <dbReference type="ChEBI" id="CHEBI:58369"/>
        <dbReference type="ChEBI" id="CHEBI:63528"/>
        <dbReference type="ChEBI" id="CHEBI:456216"/>
        <dbReference type="EC" id="2.7.4.9"/>
    </reaction>
</comment>
<name>A0A140DR84_9FIRM</name>
<keyword evidence="7 11" id="KW-0418">Kinase</keyword>
<dbReference type="RefSeq" id="WP_067553932.1">
    <property type="nucleotide sequence ID" value="NZ_CAKOCV010000001.1"/>
</dbReference>
<accession>A0A140DR84</accession>
<dbReference type="EC" id="2.7.4.9" evidence="2 11"/>
<evidence type="ECO:0000256" key="9">
    <source>
        <dbReference type="ARBA" id="ARBA00048743"/>
    </source>
</evidence>
<dbReference type="GO" id="GO:0006227">
    <property type="term" value="P:dUDP biosynthetic process"/>
    <property type="evidence" value="ECO:0007669"/>
    <property type="project" value="TreeGrafter"/>
</dbReference>
<dbReference type="GO" id="GO:0005524">
    <property type="term" value="F:ATP binding"/>
    <property type="evidence" value="ECO:0007669"/>
    <property type="project" value="UniProtKB-UniRule"/>
</dbReference>
<dbReference type="PANTHER" id="PTHR10344">
    <property type="entry name" value="THYMIDYLATE KINASE"/>
    <property type="match status" value="1"/>
</dbReference>
<evidence type="ECO:0000256" key="10">
    <source>
        <dbReference type="ARBA" id="ARBA00057735"/>
    </source>
</evidence>
<evidence type="ECO:0000256" key="6">
    <source>
        <dbReference type="ARBA" id="ARBA00022741"/>
    </source>
</evidence>
<comment type="function">
    <text evidence="10 11">Phosphorylation of dTMP to form dTDP in both de novo and salvage pathways of dTTP synthesis.</text>
</comment>
<dbReference type="GeneID" id="78476952"/>
<evidence type="ECO:0000256" key="1">
    <source>
        <dbReference type="ARBA" id="ARBA00009776"/>
    </source>
</evidence>
<dbReference type="Gene3D" id="3.40.50.300">
    <property type="entry name" value="P-loop containing nucleotide triphosphate hydrolases"/>
    <property type="match status" value="1"/>
</dbReference>
<evidence type="ECO:0000256" key="3">
    <source>
        <dbReference type="ARBA" id="ARBA00017144"/>
    </source>
</evidence>
<dbReference type="GO" id="GO:0005829">
    <property type="term" value="C:cytosol"/>
    <property type="evidence" value="ECO:0007669"/>
    <property type="project" value="TreeGrafter"/>
</dbReference>
<feature type="region of interest" description="Disordered" evidence="12">
    <location>
        <begin position="202"/>
        <end position="223"/>
    </location>
</feature>
<gene>
    <name evidence="11" type="primary">tmk</name>
    <name evidence="14" type="ORF">AALO17_00270</name>
</gene>
<keyword evidence="6 11" id="KW-0547">Nucleotide-binding</keyword>
<feature type="domain" description="Thymidylate kinase-like" evidence="13">
    <location>
        <begin position="8"/>
        <end position="194"/>
    </location>
</feature>
<evidence type="ECO:0000256" key="11">
    <source>
        <dbReference type="HAMAP-Rule" id="MF_00165"/>
    </source>
</evidence>
<keyword evidence="5 11" id="KW-0545">Nucleotide biosynthesis</keyword>
<dbReference type="EMBL" id="CP011391">
    <property type="protein sequence ID" value="AMK53161.1"/>
    <property type="molecule type" value="Genomic_DNA"/>
</dbReference>